<reference evidence="1" key="1">
    <citation type="submission" date="2021-03" db="EMBL/GenBank/DDBJ databases">
        <authorList>
            <consortium name="DOE Joint Genome Institute"/>
            <person name="Ahrendt S."/>
            <person name="Looney B.P."/>
            <person name="Miyauchi S."/>
            <person name="Morin E."/>
            <person name="Drula E."/>
            <person name="Courty P.E."/>
            <person name="Chicoki N."/>
            <person name="Fauchery L."/>
            <person name="Kohler A."/>
            <person name="Kuo A."/>
            <person name="Labutti K."/>
            <person name="Pangilinan J."/>
            <person name="Lipzen A."/>
            <person name="Riley R."/>
            <person name="Andreopoulos W."/>
            <person name="He G."/>
            <person name="Johnson J."/>
            <person name="Barry K.W."/>
            <person name="Grigoriev I.V."/>
            <person name="Nagy L."/>
            <person name="Hibbett D."/>
            <person name="Henrissat B."/>
            <person name="Matheny P.B."/>
            <person name="Labbe J."/>
            <person name="Martin F."/>
        </authorList>
    </citation>
    <scope>NUCLEOTIDE SEQUENCE</scope>
    <source>
        <strain evidence="1">HHB10654</strain>
    </source>
</reference>
<organism evidence="1 2">
    <name type="scientific">Artomyces pyxidatus</name>
    <dbReference type="NCBI Taxonomy" id="48021"/>
    <lineage>
        <taxon>Eukaryota</taxon>
        <taxon>Fungi</taxon>
        <taxon>Dikarya</taxon>
        <taxon>Basidiomycota</taxon>
        <taxon>Agaricomycotina</taxon>
        <taxon>Agaricomycetes</taxon>
        <taxon>Russulales</taxon>
        <taxon>Auriscalpiaceae</taxon>
        <taxon>Artomyces</taxon>
    </lineage>
</organism>
<comment type="caution">
    <text evidence="1">The sequence shown here is derived from an EMBL/GenBank/DDBJ whole genome shotgun (WGS) entry which is preliminary data.</text>
</comment>
<proteinExistence type="predicted"/>
<evidence type="ECO:0000313" key="1">
    <source>
        <dbReference type="EMBL" id="KAI0067674.1"/>
    </source>
</evidence>
<name>A0ACB8TGZ9_9AGAM</name>
<gene>
    <name evidence="1" type="ORF">BV25DRAFT_1911562</name>
</gene>
<sequence>MSASLPLTEQNSSTTRVQTTTQSDIIFGPLYSLSDFDNLFQEALNTHERERQQHPHRMDVYEVRGTDTVTAAIELPGLKKEDVEVVWHNNILTISGETKEQVARTSANFAVRERRYGRFVRSVPLPQGIQDGQISASMEDGLLTVTFPNCGHPTAPKRINVV</sequence>
<keyword evidence="2" id="KW-1185">Reference proteome</keyword>
<protein>
    <submittedName>
        <fullName evidence="1">HSP20-like chaperone</fullName>
    </submittedName>
</protein>
<evidence type="ECO:0000313" key="2">
    <source>
        <dbReference type="Proteomes" id="UP000814140"/>
    </source>
</evidence>
<dbReference type="EMBL" id="MU277189">
    <property type="protein sequence ID" value="KAI0067674.1"/>
    <property type="molecule type" value="Genomic_DNA"/>
</dbReference>
<reference evidence="1" key="2">
    <citation type="journal article" date="2022" name="New Phytol.">
        <title>Evolutionary transition to the ectomycorrhizal habit in the genomes of a hyperdiverse lineage of mushroom-forming fungi.</title>
        <authorList>
            <person name="Looney B."/>
            <person name="Miyauchi S."/>
            <person name="Morin E."/>
            <person name="Drula E."/>
            <person name="Courty P.E."/>
            <person name="Kohler A."/>
            <person name="Kuo A."/>
            <person name="LaButti K."/>
            <person name="Pangilinan J."/>
            <person name="Lipzen A."/>
            <person name="Riley R."/>
            <person name="Andreopoulos W."/>
            <person name="He G."/>
            <person name="Johnson J."/>
            <person name="Nolan M."/>
            <person name="Tritt A."/>
            <person name="Barry K.W."/>
            <person name="Grigoriev I.V."/>
            <person name="Nagy L.G."/>
            <person name="Hibbett D."/>
            <person name="Henrissat B."/>
            <person name="Matheny P.B."/>
            <person name="Labbe J."/>
            <person name="Martin F.M."/>
        </authorList>
    </citation>
    <scope>NUCLEOTIDE SEQUENCE</scope>
    <source>
        <strain evidence="1">HHB10654</strain>
    </source>
</reference>
<dbReference type="Proteomes" id="UP000814140">
    <property type="component" value="Unassembled WGS sequence"/>
</dbReference>
<accession>A0ACB8TGZ9</accession>